<dbReference type="Proteomes" id="UP000236621">
    <property type="component" value="Unassembled WGS sequence"/>
</dbReference>
<proteinExistence type="predicted"/>
<dbReference type="STRING" id="45235.A0A2K3QHF0"/>
<reference evidence="1 2" key="1">
    <citation type="submission" date="2017-08" db="EMBL/GenBank/DDBJ databases">
        <title>Harnessing the power of phylogenomics to disentangle the directionality and signatures of interkingdom host jumping in the parasitic fungal genus Tolypocladium.</title>
        <authorList>
            <person name="Quandt C.A."/>
            <person name="Patterson W."/>
            <person name="Spatafora J.W."/>
        </authorList>
    </citation>
    <scope>NUCLEOTIDE SEQUENCE [LARGE SCALE GENOMIC DNA]</scope>
    <source>
        <strain evidence="1 2">CBS 113982</strain>
    </source>
</reference>
<evidence type="ECO:0000313" key="2">
    <source>
        <dbReference type="Proteomes" id="UP000236621"/>
    </source>
</evidence>
<organism evidence="1 2">
    <name type="scientific">Tolypocladium capitatum</name>
    <dbReference type="NCBI Taxonomy" id="45235"/>
    <lineage>
        <taxon>Eukaryota</taxon>
        <taxon>Fungi</taxon>
        <taxon>Dikarya</taxon>
        <taxon>Ascomycota</taxon>
        <taxon>Pezizomycotina</taxon>
        <taxon>Sordariomycetes</taxon>
        <taxon>Hypocreomycetidae</taxon>
        <taxon>Hypocreales</taxon>
        <taxon>Ophiocordycipitaceae</taxon>
        <taxon>Tolypocladium</taxon>
    </lineage>
</organism>
<evidence type="ECO:0008006" key="3">
    <source>
        <dbReference type="Google" id="ProtNLM"/>
    </source>
</evidence>
<dbReference type="EMBL" id="NRSZ01000475">
    <property type="protein sequence ID" value="PNY26966.1"/>
    <property type="molecule type" value="Genomic_DNA"/>
</dbReference>
<sequence>MPLPCVASPRSAVFLFSLDRPPSSSLRLSLFLFSPSSPPGTVHRRITNTPAEPPCRPILDAKDTRLSSPAACPTQPSSPCTMAIPQVNGDVSSPAQHSAFIQHLLNYPLISDGITTFASNEYGQRSIKLGDSAFQTFARPVIPWFAKPYTYLSPYVQRADSIGDKTLDRIDERFPVVKKPTGELYQDTRSLILLPYNKGIEGYDHVFQVYAAEVKKTEQQGLVGQGKAAVSTALVVSNETLSWLGSLLSARKAEAAKLANDKIQQ</sequence>
<keyword evidence="2" id="KW-1185">Reference proteome</keyword>
<dbReference type="AlphaFoldDB" id="A0A2K3QHF0"/>
<protein>
    <recommendedName>
        <fullName evidence="3">Perilipin MPL1-like protein</fullName>
    </recommendedName>
</protein>
<name>A0A2K3QHF0_9HYPO</name>
<comment type="caution">
    <text evidence="1">The sequence shown here is derived from an EMBL/GenBank/DDBJ whole genome shotgun (WGS) entry which is preliminary data.</text>
</comment>
<gene>
    <name evidence="1" type="ORF">TCAP_03101</name>
</gene>
<accession>A0A2K3QHF0</accession>
<evidence type="ECO:0000313" key="1">
    <source>
        <dbReference type="EMBL" id="PNY26966.1"/>
    </source>
</evidence>
<dbReference type="OrthoDB" id="376826at2759"/>